<dbReference type="InterPro" id="IPR002155">
    <property type="entry name" value="Thiolase"/>
</dbReference>
<dbReference type="InterPro" id="IPR020613">
    <property type="entry name" value="Thiolase_CS"/>
</dbReference>
<dbReference type="PROSITE" id="PS00737">
    <property type="entry name" value="THIOLASE_2"/>
    <property type="match status" value="1"/>
</dbReference>
<keyword evidence="2 4" id="KW-0808">Transferase</keyword>
<dbReference type="Pfam" id="PF00108">
    <property type="entry name" value="Thiolase_N"/>
    <property type="match status" value="1"/>
</dbReference>
<dbReference type="InterPro" id="IPR020616">
    <property type="entry name" value="Thiolase_N"/>
</dbReference>
<dbReference type="PANTHER" id="PTHR43365">
    <property type="entry name" value="BLR7806 PROTEIN"/>
    <property type="match status" value="1"/>
</dbReference>
<sequence>MSAVIVDVVRTASGRGKQGGGLSSVHPATLLADVLAELIARTGIDPALVDDVIGGCVTQSGEQANNISRTAVLAAGFPESVPATTVDRQCGSSQQAVHFAAQGVLAGAYDIAIACGVESMSRAPMFSNAQGKDSLRAPLAARYPDGLIGQGVAAEILAARWKLDRATLDEFAARSHRLAAATAGAGGFDAELVAAGALTADETIRPGTTVTGLADLRAVFTDPAMAQRFPEINWSVTAGNSSPLTDGASAALIMSEAMAAKLGLSPRARFHSFAVVGDDPTLMLTAVIPATRKALERVSLTVDDIDTFEVNEAFAPVPLVWQHELGADPERVNPRGGAIALGHPLGASGTRLLATMVNHLEQTGGRYGLQTMCEAGGLANATIIERL</sequence>
<dbReference type="Pfam" id="PF02803">
    <property type="entry name" value="Thiolase_C"/>
    <property type="match status" value="1"/>
</dbReference>
<accession>A0ABV8VB13</accession>
<dbReference type="InterPro" id="IPR016039">
    <property type="entry name" value="Thiolase-like"/>
</dbReference>
<dbReference type="RefSeq" id="WP_378555361.1">
    <property type="nucleotide sequence ID" value="NZ_JBHSDL010000002.1"/>
</dbReference>
<keyword evidence="8" id="KW-1185">Reference proteome</keyword>
<dbReference type="Proteomes" id="UP001595844">
    <property type="component" value="Unassembled WGS sequence"/>
</dbReference>
<keyword evidence="3 4" id="KW-0012">Acyltransferase</keyword>
<dbReference type="Gene3D" id="3.40.47.10">
    <property type="match status" value="2"/>
</dbReference>
<dbReference type="PANTHER" id="PTHR43365:SF1">
    <property type="entry name" value="ACETYL-COA C-ACYLTRANSFERASE"/>
    <property type="match status" value="1"/>
</dbReference>
<dbReference type="SUPFAM" id="SSF53901">
    <property type="entry name" value="Thiolase-like"/>
    <property type="match status" value="2"/>
</dbReference>
<evidence type="ECO:0000256" key="4">
    <source>
        <dbReference type="RuleBase" id="RU003557"/>
    </source>
</evidence>
<evidence type="ECO:0000313" key="7">
    <source>
        <dbReference type="EMBL" id="MFC4372841.1"/>
    </source>
</evidence>
<dbReference type="CDD" id="cd00751">
    <property type="entry name" value="thiolase"/>
    <property type="match status" value="1"/>
</dbReference>
<evidence type="ECO:0000256" key="3">
    <source>
        <dbReference type="ARBA" id="ARBA00023315"/>
    </source>
</evidence>
<evidence type="ECO:0000256" key="1">
    <source>
        <dbReference type="ARBA" id="ARBA00010982"/>
    </source>
</evidence>
<name>A0ABV8VB13_9NOCA</name>
<evidence type="ECO:0000259" key="5">
    <source>
        <dbReference type="Pfam" id="PF00108"/>
    </source>
</evidence>
<comment type="similarity">
    <text evidence="1 4">Belongs to the thiolase-like superfamily. Thiolase family.</text>
</comment>
<evidence type="ECO:0000259" key="6">
    <source>
        <dbReference type="Pfam" id="PF02803"/>
    </source>
</evidence>
<proteinExistence type="inferred from homology"/>
<feature type="domain" description="Thiolase N-terminal" evidence="5">
    <location>
        <begin position="4"/>
        <end position="256"/>
    </location>
</feature>
<dbReference type="PIRSF" id="PIRSF000429">
    <property type="entry name" value="Ac-CoA_Ac_transf"/>
    <property type="match status" value="1"/>
</dbReference>
<protein>
    <submittedName>
        <fullName evidence="7">Thiolase family protein</fullName>
    </submittedName>
</protein>
<gene>
    <name evidence="7" type="ORF">ACFO5K_01905</name>
</gene>
<comment type="caution">
    <text evidence="7">The sequence shown here is derived from an EMBL/GenBank/DDBJ whole genome shotgun (WGS) entry which is preliminary data.</text>
</comment>
<evidence type="ECO:0000313" key="8">
    <source>
        <dbReference type="Proteomes" id="UP001595844"/>
    </source>
</evidence>
<dbReference type="EMBL" id="JBHSDL010000002">
    <property type="protein sequence ID" value="MFC4372841.1"/>
    <property type="molecule type" value="Genomic_DNA"/>
</dbReference>
<dbReference type="NCBIfam" id="TIGR01930">
    <property type="entry name" value="AcCoA-C-Actrans"/>
    <property type="match status" value="1"/>
</dbReference>
<evidence type="ECO:0000256" key="2">
    <source>
        <dbReference type="ARBA" id="ARBA00022679"/>
    </source>
</evidence>
<feature type="domain" description="Thiolase C-terminal" evidence="6">
    <location>
        <begin position="265"/>
        <end position="386"/>
    </location>
</feature>
<dbReference type="InterPro" id="IPR020617">
    <property type="entry name" value="Thiolase_C"/>
</dbReference>
<reference evidence="8" key="1">
    <citation type="journal article" date="2019" name="Int. J. Syst. Evol. Microbiol.">
        <title>The Global Catalogue of Microorganisms (GCM) 10K type strain sequencing project: providing services to taxonomists for standard genome sequencing and annotation.</title>
        <authorList>
            <consortium name="The Broad Institute Genomics Platform"/>
            <consortium name="The Broad Institute Genome Sequencing Center for Infectious Disease"/>
            <person name="Wu L."/>
            <person name="Ma J."/>
        </authorList>
    </citation>
    <scope>NUCLEOTIDE SEQUENCE [LARGE SCALE GENOMIC DNA]</scope>
    <source>
        <strain evidence="8">IBRC-M 10490</strain>
    </source>
</reference>
<organism evidence="7 8">
    <name type="scientific">Nocardia halotolerans</name>
    <dbReference type="NCBI Taxonomy" id="1755878"/>
    <lineage>
        <taxon>Bacteria</taxon>
        <taxon>Bacillati</taxon>
        <taxon>Actinomycetota</taxon>
        <taxon>Actinomycetes</taxon>
        <taxon>Mycobacteriales</taxon>
        <taxon>Nocardiaceae</taxon>
        <taxon>Nocardia</taxon>
    </lineage>
</organism>